<keyword evidence="2" id="KW-1185">Reference proteome</keyword>
<dbReference type="EMBL" id="CP080429">
    <property type="protein sequence ID" value="QYJ68958.1"/>
    <property type="molecule type" value="Genomic_DNA"/>
</dbReference>
<protein>
    <recommendedName>
        <fullName evidence="3">Phenylalanyl-tRNA synthetase subunit alpha</fullName>
    </recommendedName>
</protein>
<sequence length="135" mass="15504">MRKDITIPAVKNVYVVALREWNDDFMENTWYAYLVNGTNQKLESAIVVSNASGMLNGEERKTSMLRHVFAEVLPNTAVRIELVENNVLPLNNSFMVTYFKDDVLYDKNFVFKANSIDEANYQEIPVIFKDGVMAK</sequence>
<name>A0ABX8V7X3_9FLAO</name>
<proteinExistence type="predicted"/>
<evidence type="ECO:0008006" key="3">
    <source>
        <dbReference type="Google" id="ProtNLM"/>
    </source>
</evidence>
<evidence type="ECO:0000313" key="1">
    <source>
        <dbReference type="EMBL" id="QYJ68958.1"/>
    </source>
</evidence>
<organism evidence="1 2">
    <name type="scientific">Flavobacterium litorale</name>
    <dbReference type="NCBI Taxonomy" id="2856519"/>
    <lineage>
        <taxon>Bacteria</taxon>
        <taxon>Pseudomonadati</taxon>
        <taxon>Bacteroidota</taxon>
        <taxon>Flavobacteriia</taxon>
        <taxon>Flavobacteriales</taxon>
        <taxon>Flavobacteriaceae</taxon>
        <taxon>Flavobacterium</taxon>
    </lineage>
</organism>
<dbReference type="Proteomes" id="UP000825381">
    <property type="component" value="Chromosome"/>
</dbReference>
<gene>
    <name evidence="1" type="ORF">K1I41_03475</name>
</gene>
<reference evidence="1 2" key="1">
    <citation type="submission" date="2021-07" db="EMBL/GenBank/DDBJ databases">
        <title>Flavobacterium WSW3-B6 sp.nov, isolated from seaweed.</title>
        <authorList>
            <person name="Muhammad N."/>
            <person name="Ho H."/>
            <person name="Lee Y.-J."/>
            <person name="Nguyen T."/>
            <person name="Ho J."/>
            <person name="Kim S.-G."/>
        </authorList>
    </citation>
    <scope>NUCLEOTIDE SEQUENCE [LARGE SCALE GENOMIC DNA]</scope>
    <source>
        <strain evidence="1 2">WSW3-B6</strain>
    </source>
</reference>
<evidence type="ECO:0000313" key="2">
    <source>
        <dbReference type="Proteomes" id="UP000825381"/>
    </source>
</evidence>
<dbReference type="RefSeq" id="WP_220641296.1">
    <property type="nucleotide sequence ID" value="NZ_CP080429.1"/>
</dbReference>
<accession>A0ABX8V7X3</accession>